<dbReference type="EMBL" id="MT142164">
    <property type="protein sequence ID" value="QJA75442.1"/>
    <property type="molecule type" value="Genomic_DNA"/>
</dbReference>
<organism evidence="2">
    <name type="scientific">viral metagenome</name>
    <dbReference type="NCBI Taxonomy" id="1070528"/>
    <lineage>
        <taxon>unclassified sequences</taxon>
        <taxon>metagenomes</taxon>
        <taxon>organismal metagenomes</taxon>
    </lineage>
</organism>
<protein>
    <submittedName>
        <fullName evidence="2">Uncharacterized protein</fullName>
    </submittedName>
</protein>
<sequence length="74" mass="8821">MIEQSKENLQIAFEVLRSSEFLETVLPHIVDKRLRMTREVLASDINDDVHRGWVQALEWVENLPSRFKEELRQT</sequence>
<evidence type="ECO:0000313" key="2">
    <source>
        <dbReference type="EMBL" id="QJA85085.1"/>
    </source>
</evidence>
<reference evidence="2" key="1">
    <citation type="submission" date="2020-03" db="EMBL/GenBank/DDBJ databases">
        <title>The deep terrestrial virosphere.</title>
        <authorList>
            <person name="Holmfeldt K."/>
            <person name="Nilsson E."/>
            <person name="Simone D."/>
            <person name="Lopez-Fernandez M."/>
            <person name="Wu X."/>
            <person name="de Brujin I."/>
            <person name="Lundin D."/>
            <person name="Andersson A."/>
            <person name="Bertilsson S."/>
            <person name="Dopson M."/>
        </authorList>
    </citation>
    <scope>NUCLEOTIDE SEQUENCE</scope>
    <source>
        <strain evidence="1">MM415A01780</strain>
        <strain evidence="2">MM415B02281</strain>
    </source>
</reference>
<gene>
    <name evidence="1" type="ORF">MM415A01780_0008</name>
    <name evidence="2" type="ORF">MM415B02281_0009</name>
</gene>
<proteinExistence type="predicted"/>
<evidence type="ECO:0000313" key="1">
    <source>
        <dbReference type="EMBL" id="QJA75442.1"/>
    </source>
</evidence>
<dbReference type="EMBL" id="MT142553">
    <property type="protein sequence ID" value="QJA85085.1"/>
    <property type="molecule type" value="Genomic_DNA"/>
</dbReference>
<accession>A0A6M3KUF3</accession>
<name>A0A6M3KUF3_9ZZZZ</name>
<dbReference type="AlphaFoldDB" id="A0A6M3KUF3"/>